<organism evidence="1 2">
    <name type="scientific">Micromonospora rhizosphaerae</name>
    <dbReference type="NCBI Taxonomy" id="568872"/>
    <lineage>
        <taxon>Bacteria</taxon>
        <taxon>Bacillati</taxon>
        <taxon>Actinomycetota</taxon>
        <taxon>Actinomycetes</taxon>
        <taxon>Micromonosporales</taxon>
        <taxon>Micromonosporaceae</taxon>
        <taxon>Micromonospora</taxon>
    </lineage>
</organism>
<gene>
    <name evidence="1" type="ORF">GA0070624_2631</name>
</gene>
<protein>
    <recommendedName>
        <fullName evidence="3">DUF4145 domain-containing protein</fullName>
    </recommendedName>
</protein>
<dbReference type="AlphaFoldDB" id="A0A1C6S0R9"/>
<evidence type="ECO:0000313" key="1">
    <source>
        <dbReference type="EMBL" id="SCL22909.1"/>
    </source>
</evidence>
<evidence type="ECO:0008006" key="3">
    <source>
        <dbReference type="Google" id="ProtNLM"/>
    </source>
</evidence>
<keyword evidence="2" id="KW-1185">Reference proteome</keyword>
<sequence length="160" mass="17291">MEWDSLDEARTEVAASQSAELDKPKIDRGFDDLLPLTESHPTAAVMLAAQRVEAALAKALKANDIAPLRFAFVDMIRAAGRHGLIDNPTERVLHNLRVLRNEVAHSHEAELAGVTPARATDYVATAASMVDVLTSLAVRPTLPFPRQDAVDTEKGADSTN</sequence>
<evidence type="ECO:0000313" key="2">
    <source>
        <dbReference type="Proteomes" id="UP000199413"/>
    </source>
</evidence>
<accession>A0A1C6S0R9</accession>
<dbReference type="Proteomes" id="UP000199413">
    <property type="component" value="Unassembled WGS sequence"/>
</dbReference>
<dbReference type="EMBL" id="FMHV01000002">
    <property type="protein sequence ID" value="SCL22909.1"/>
    <property type="molecule type" value="Genomic_DNA"/>
</dbReference>
<name>A0A1C6S0R9_9ACTN</name>
<reference evidence="2" key="1">
    <citation type="submission" date="2016-06" db="EMBL/GenBank/DDBJ databases">
        <authorList>
            <person name="Varghese N."/>
            <person name="Submissions Spin"/>
        </authorList>
    </citation>
    <scope>NUCLEOTIDE SEQUENCE [LARGE SCALE GENOMIC DNA]</scope>
    <source>
        <strain evidence="2">DSM 45431</strain>
    </source>
</reference>
<proteinExistence type="predicted"/>